<feature type="transmembrane region" description="Helical" evidence="1">
    <location>
        <begin position="97"/>
        <end position="117"/>
    </location>
</feature>
<protein>
    <recommendedName>
        <fullName evidence="3">Alkaline phytoceramidase</fullName>
    </recommendedName>
</protein>
<evidence type="ECO:0000256" key="1">
    <source>
        <dbReference type="SAM" id="Phobius"/>
    </source>
</evidence>
<feature type="transmembrane region" description="Helical" evidence="1">
    <location>
        <begin position="12"/>
        <end position="29"/>
    </location>
</feature>
<keyword evidence="1" id="KW-0472">Membrane</keyword>
<keyword evidence="1" id="KW-1133">Transmembrane helix</keyword>
<sequence length="197" mass="21518">MTEPSARLPYQLFFTGIALIAFGSAYYHADPTNQTLFWDRLGMTIAYLALLASFIADRVHGPAGVRVMLPLMVGLGVGALIYWRLGEAAGDGDLRFYFLSQIYPALMIPLICLLFPGRHTSGRYVLYLFLCYAFVVGSEWLDHEIYALSAGTVSGHSLKHLFAALAAYMIHAMLAAAVKPPGRRSNGADRVARAVSA</sequence>
<evidence type="ECO:0008006" key="3">
    <source>
        <dbReference type="Google" id="ProtNLM"/>
    </source>
</evidence>
<dbReference type="EMBL" id="JQ085818">
    <property type="protein sequence ID" value="AFD03192.1"/>
    <property type="molecule type" value="Genomic_DNA"/>
</dbReference>
<organism evidence="2">
    <name type="scientific">uncultured bacterium W4-21b</name>
    <dbReference type="NCBI Taxonomy" id="1130993"/>
    <lineage>
        <taxon>Bacteria</taxon>
        <taxon>environmental samples</taxon>
    </lineage>
</organism>
<dbReference type="AlphaFoldDB" id="H9BWM0"/>
<keyword evidence="1" id="KW-0812">Transmembrane</keyword>
<feature type="transmembrane region" description="Helical" evidence="1">
    <location>
        <begin position="67"/>
        <end position="85"/>
    </location>
</feature>
<evidence type="ECO:0000313" key="2">
    <source>
        <dbReference type="EMBL" id="AFD03192.1"/>
    </source>
</evidence>
<name>H9BWM0_9BACT</name>
<dbReference type="PANTHER" id="PTHR34368">
    <property type="entry name" value="OS01G0962200 PROTEIN"/>
    <property type="match status" value="1"/>
</dbReference>
<accession>H9BWM0</accession>
<feature type="transmembrane region" description="Helical" evidence="1">
    <location>
        <begin position="124"/>
        <end position="141"/>
    </location>
</feature>
<feature type="transmembrane region" description="Helical" evidence="1">
    <location>
        <begin position="35"/>
        <end position="55"/>
    </location>
</feature>
<dbReference type="PANTHER" id="PTHR34368:SF1">
    <property type="entry name" value="OS01G0962200 PROTEIN"/>
    <property type="match status" value="1"/>
</dbReference>
<reference evidence="2" key="1">
    <citation type="submission" date="2011-11" db="EMBL/GenBank/DDBJ databases">
        <title>Construction and analysis of a metagenome of deep-sea sediment.</title>
        <authorList>
            <person name="Huo Y.-Y."/>
            <person name="Cheng H."/>
            <person name="Wu M."/>
        </authorList>
    </citation>
    <scope>NUCLEOTIDE SEQUENCE</scope>
</reference>
<feature type="transmembrane region" description="Helical" evidence="1">
    <location>
        <begin position="161"/>
        <end position="178"/>
    </location>
</feature>
<proteinExistence type="predicted"/>